<protein>
    <submittedName>
        <fullName evidence="1">Unannotated protein</fullName>
    </submittedName>
</protein>
<sequence length="36" mass="3653">MIVACPSLLGMLHDNRTCPLLGVRVSAMGTLGVVGA</sequence>
<name>A0A6J6U1F6_9ZZZZ</name>
<proteinExistence type="predicted"/>
<gene>
    <name evidence="1" type="ORF">UFOPK2810_00950</name>
</gene>
<dbReference type="EMBL" id="CAEZYZ010000150">
    <property type="protein sequence ID" value="CAB4753266.1"/>
    <property type="molecule type" value="Genomic_DNA"/>
</dbReference>
<reference evidence="1" key="1">
    <citation type="submission" date="2020-05" db="EMBL/GenBank/DDBJ databases">
        <authorList>
            <person name="Chiriac C."/>
            <person name="Salcher M."/>
            <person name="Ghai R."/>
            <person name="Kavagutti S V."/>
        </authorList>
    </citation>
    <scope>NUCLEOTIDE SEQUENCE</scope>
</reference>
<evidence type="ECO:0000313" key="1">
    <source>
        <dbReference type="EMBL" id="CAB4753266.1"/>
    </source>
</evidence>
<accession>A0A6J6U1F6</accession>
<organism evidence="1">
    <name type="scientific">freshwater metagenome</name>
    <dbReference type="NCBI Taxonomy" id="449393"/>
    <lineage>
        <taxon>unclassified sequences</taxon>
        <taxon>metagenomes</taxon>
        <taxon>ecological metagenomes</taxon>
    </lineage>
</organism>
<dbReference type="AlphaFoldDB" id="A0A6J6U1F6"/>